<dbReference type="InterPro" id="IPR005021">
    <property type="entry name" value="Terminase_largesu-like"/>
</dbReference>
<reference evidence="2 3" key="1">
    <citation type="submission" date="2021-02" db="EMBL/GenBank/DDBJ databases">
        <title>Paracoccus methylovroum sp.nov., a new methanol and methylamine utilizing methylotrophic denitrifer.</title>
        <authorList>
            <person name="Timsy T."/>
            <person name="Behrendt U."/>
            <person name="Ulrich A."/>
            <person name="Spanner T."/>
            <person name="Foesel B.U."/>
            <person name="Horn M.A."/>
            <person name="Kolb S."/>
        </authorList>
    </citation>
    <scope>NUCLEOTIDE SEQUENCE [LARGE SCALE GENOMIC DNA]</scope>
    <source>
        <strain evidence="2 3">H4-D09</strain>
    </source>
</reference>
<evidence type="ECO:0000313" key="3">
    <source>
        <dbReference type="Proteomes" id="UP000663629"/>
    </source>
</evidence>
<feature type="domain" description="Terminase large subunit-like endonuclease" evidence="1">
    <location>
        <begin position="81"/>
        <end position="240"/>
    </location>
</feature>
<dbReference type="InterPro" id="IPR046462">
    <property type="entry name" value="TerL_nuclease"/>
</dbReference>
<keyword evidence="3" id="KW-1185">Reference proteome</keyword>
<dbReference type="Proteomes" id="UP000663629">
    <property type="component" value="Chromosome 2"/>
</dbReference>
<sequence>MLCPNLADFISRNSGSTQAGAAFCGSGSGAGVTGNANSSSVSALISGRSSMRAISAPKARAGGLDTWNSTPGLGQGGASSLRNRCFVPAADLKAKGDKDRAPYQEWHDQGLIDVCPAGIIDEKQVEDHIRELCATYDVQEIAVDPHLANKMMQNLADDSLPVFQHPQSVMQMSRAIGELVKAVNGDLIRHDGDPVMRSHFDNVAVSTNPQSGLVRMHKQRSNGRIDAAVASAMAVSRARIAHEQRGLYDRDDISGLLVA</sequence>
<dbReference type="EMBL" id="CP070371">
    <property type="protein sequence ID" value="QRZ15093.1"/>
    <property type="molecule type" value="Genomic_DNA"/>
</dbReference>
<protein>
    <recommendedName>
        <fullName evidence="1">Terminase large subunit-like endonuclease domain-containing protein</fullName>
    </recommendedName>
</protein>
<organism evidence="2 3">
    <name type="scientific">Paracoccus methylovorus</name>
    <dbReference type="NCBI Taxonomy" id="2812658"/>
    <lineage>
        <taxon>Bacteria</taxon>
        <taxon>Pseudomonadati</taxon>
        <taxon>Pseudomonadota</taxon>
        <taxon>Alphaproteobacteria</taxon>
        <taxon>Rhodobacterales</taxon>
        <taxon>Paracoccaceae</taxon>
        <taxon>Paracoccus</taxon>
    </lineage>
</organism>
<evidence type="ECO:0000259" key="1">
    <source>
        <dbReference type="Pfam" id="PF20441"/>
    </source>
</evidence>
<dbReference type="PANTHER" id="PTHR41287:SF1">
    <property type="entry name" value="PROTEIN YMFN"/>
    <property type="match status" value="1"/>
</dbReference>
<dbReference type="RefSeq" id="WP_205296053.1">
    <property type="nucleotide sequence ID" value="NZ_CP070371.1"/>
</dbReference>
<accession>A0ABX7JPC2</accession>
<evidence type="ECO:0000313" key="2">
    <source>
        <dbReference type="EMBL" id="QRZ15093.1"/>
    </source>
</evidence>
<proteinExistence type="predicted"/>
<dbReference type="PANTHER" id="PTHR41287">
    <property type="match status" value="1"/>
</dbReference>
<name>A0ABX7JPC2_9RHOB</name>
<gene>
    <name evidence="2" type="ORF">JWJ88_19330</name>
</gene>
<dbReference type="Pfam" id="PF20441">
    <property type="entry name" value="TerL_nuclease"/>
    <property type="match status" value="1"/>
</dbReference>